<name>I2FWQ7_USTHO</name>
<protein>
    <submittedName>
        <fullName evidence="4">Uncharacterized protein</fullName>
    </submittedName>
</protein>
<feature type="region of interest" description="Disordered" evidence="2">
    <location>
        <begin position="301"/>
        <end position="330"/>
    </location>
</feature>
<dbReference type="STRING" id="1128400.I2FWQ7"/>
<dbReference type="EMBL" id="CAGI01000163">
    <property type="protein sequence ID" value="CCF51350.1"/>
    <property type="molecule type" value="Genomic_DNA"/>
</dbReference>
<keyword evidence="3" id="KW-0812">Transmembrane</keyword>
<evidence type="ECO:0000313" key="5">
    <source>
        <dbReference type="Proteomes" id="UP000006174"/>
    </source>
</evidence>
<feature type="region of interest" description="Disordered" evidence="2">
    <location>
        <begin position="194"/>
        <end position="216"/>
    </location>
</feature>
<gene>
    <name evidence="4" type="ORF">UHOR_05299</name>
</gene>
<feature type="compositionally biased region" description="Polar residues" evidence="2">
    <location>
        <begin position="319"/>
        <end position="330"/>
    </location>
</feature>
<keyword evidence="5" id="KW-1185">Reference proteome</keyword>
<dbReference type="Proteomes" id="UP000006174">
    <property type="component" value="Unassembled WGS sequence"/>
</dbReference>
<organism evidence="4 5">
    <name type="scientific">Ustilago hordei</name>
    <name type="common">Barley covered smut fungus</name>
    <dbReference type="NCBI Taxonomy" id="120017"/>
    <lineage>
        <taxon>Eukaryota</taxon>
        <taxon>Fungi</taxon>
        <taxon>Dikarya</taxon>
        <taxon>Basidiomycota</taxon>
        <taxon>Ustilaginomycotina</taxon>
        <taxon>Ustilaginomycetes</taxon>
        <taxon>Ustilaginales</taxon>
        <taxon>Ustilaginaceae</taxon>
        <taxon>Ustilago</taxon>
    </lineage>
</organism>
<dbReference type="eggNOG" id="ENOG502SA0B">
    <property type="taxonomic scope" value="Eukaryota"/>
</dbReference>
<feature type="transmembrane region" description="Helical" evidence="3">
    <location>
        <begin position="65"/>
        <end position="84"/>
    </location>
</feature>
<accession>I2FWQ7</accession>
<feature type="compositionally biased region" description="Basic and acidic residues" evidence="2">
    <location>
        <begin position="386"/>
        <end position="420"/>
    </location>
</feature>
<keyword evidence="3" id="KW-1133">Transmembrane helix</keyword>
<feature type="compositionally biased region" description="Polar residues" evidence="2">
    <location>
        <begin position="194"/>
        <end position="207"/>
    </location>
</feature>
<evidence type="ECO:0000313" key="4">
    <source>
        <dbReference type="EMBL" id="CCF51350.1"/>
    </source>
</evidence>
<evidence type="ECO:0000256" key="1">
    <source>
        <dbReference type="SAM" id="Coils"/>
    </source>
</evidence>
<keyword evidence="3" id="KW-0472">Membrane</keyword>
<evidence type="ECO:0000256" key="2">
    <source>
        <dbReference type="SAM" id="MobiDB-lite"/>
    </source>
</evidence>
<dbReference type="OMA" id="KRAFRWP"/>
<keyword evidence="1" id="KW-0175">Coiled coil</keyword>
<feature type="coiled-coil region" evidence="1">
    <location>
        <begin position="466"/>
        <end position="507"/>
    </location>
</feature>
<proteinExistence type="predicted"/>
<reference evidence="4 5" key="1">
    <citation type="journal article" date="2012" name="Plant Cell">
        <title>Genome comparison of barley and maize smut fungi reveals targeted loss of RNA silencing components and species-specific presence of transposable elements.</title>
        <authorList>
            <person name="Laurie J.D."/>
            <person name="Ali S."/>
            <person name="Linning R."/>
            <person name="Mannhaupt G."/>
            <person name="Wong P."/>
            <person name="Gueldener U."/>
            <person name="Muensterkoetter M."/>
            <person name="Moore R."/>
            <person name="Kahmann R."/>
            <person name="Bakkeren G."/>
            <person name="Schirawski J."/>
        </authorList>
    </citation>
    <scope>NUCLEOTIDE SEQUENCE [LARGE SCALE GENOMIC DNA]</scope>
    <source>
        <strain evidence="5">Uh4875-4</strain>
    </source>
</reference>
<sequence>MALSAALRASFGFLLDRHHNVPLPHTNIHLTPANALQSLFRRQRDLSLPITPVAILPFMLQFEHLQALLCAWTLLAILLLFAFWTNPSEASFRPFLTDLVFRQRLRLLDDQDAVHSSHVQSDNLADTASKHILSARKSDSNAFSSLLSTASYSSRPFALTFRSKVALSLRTPPFHRKDLGLLSIVTISQSMPSHSLYDQQRTSQQNRPHAPPSGNVDRSIDCTSLFIGAFGKWWLLAFGIPDLPSARSQIPQQSTKAGREELEENLSDIADWGLLEMRALDPEPQSRRNSNFALNTIADQATAQPLPRHAPSIDLTAHPGTTASSTNNHLNLDTENEDCLSITALVSRSQSEIVDLQEQLASVKSASTRACEALELDLEQVRAKKKEEERLRSDIKTRTKALDDSKRQVESSRREAERRLKAANTSRALKQASIQQSKDQMEMLNKRHTIIINKKSTNAEKRLERSQQLSALISQVKEKAEKLRGEIDGLRQQVQAAQHQLQFEKNNARYAQQADFSRDYPRAEPQPQPFMWNPAIHPTQLNGHEAMYAHLAAAQDPLVDSLARMEEQRALAGKRFSSSPFDGDAALSINKLPNAHTDAYADLGTSVLRNAFRRANAAAVTDVREMMPTASQGLANPSLQNASNFEAIKQAFQPTVATEEDGRQSWSAFDVWQSDLRNGSDRQKMQWSSGGANASADSLPHFNASSAFLPLDRSNSAEQMPFYNLPGQADSEQMRNMSKVKRAFRWPFRPSQVQDDLV</sequence>
<dbReference type="AlphaFoldDB" id="I2FWQ7"/>
<comment type="caution">
    <text evidence="4">The sequence shown here is derived from an EMBL/GenBank/DDBJ whole genome shotgun (WGS) entry which is preliminary data.</text>
</comment>
<evidence type="ECO:0000256" key="3">
    <source>
        <dbReference type="SAM" id="Phobius"/>
    </source>
</evidence>
<feature type="region of interest" description="Disordered" evidence="2">
    <location>
        <begin position="386"/>
        <end position="428"/>
    </location>
</feature>
<dbReference type="HOGENOM" id="CLU_375970_0_0_1"/>